<reference evidence="1 2" key="2">
    <citation type="journal article" date="2022" name="Mol. Ecol. Resour.">
        <title>The genomes of chicory, endive, great burdock and yacon provide insights into Asteraceae paleo-polyploidization history and plant inulin production.</title>
        <authorList>
            <person name="Fan W."/>
            <person name="Wang S."/>
            <person name="Wang H."/>
            <person name="Wang A."/>
            <person name="Jiang F."/>
            <person name="Liu H."/>
            <person name="Zhao H."/>
            <person name="Xu D."/>
            <person name="Zhang Y."/>
        </authorList>
    </citation>
    <scope>NUCLEOTIDE SEQUENCE [LARGE SCALE GENOMIC DNA]</scope>
    <source>
        <strain evidence="2">cv. Niubang</strain>
    </source>
</reference>
<evidence type="ECO:0000313" key="2">
    <source>
        <dbReference type="Proteomes" id="UP001055879"/>
    </source>
</evidence>
<gene>
    <name evidence="1" type="ORF">L6452_28875</name>
</gene>
<dbReference type="Proteomes" id="UP001055879">
    <property type="component" value="Linkage Group LG09"/>
</dbReference>
<protein>
    <submittedName>
        <fullName evidence="1">Uncharacterized protein</fullName>
    </submittedName>
</protein>
<sequence>MGNDDVDGSKMVIKLKIPKLTAAAMEGERSSEIIGNLSSSKMAKKEDGKRVCLECNKEFSSGKALGGHMRIHVQNTFLKPSKTTKFKKDFNNGDHQVQQQQQRKPNYKNSVNDEGKPVCSLCGKIFPSMKSLFGHMRCHPERLWRGILPPPPNTPTTTAVSRRRNRNRNRNRNLNSNSSVSGSSSSSSLSETGLNVNYEEGSNILEDDDDGGHQVVDLTKFLRGWTVTERRGRRALKQPDEDEVLREAVEDLMSLAHGDHPPSSMAESDVTQKQLRPPEVFEGSNSNFLTNKDPKIDEKSKAVLVEEIVGKPVEKMEFEDGGNMIKNFSDNESDGRNTNEQMLITYKYKSNNPLCINPNKIKKRKKMKLMMELEQGFSPEVVGGGGGPIPPPEQPPESKYKCTTCNKTFTSHQALGGHRSSHNKSKITPTDNHHQVDQEVDYDSSVMNQISDNVEKEVEFAGDVMVGPPGIMNSNSGLHQCKICDKIFATGQALGGHKRCHWSGTIEAQAPNSSQVTSTGEGASQTDGGRRKILDFDLNEVPPAAMMEDEAGNGAGNVIGNGYASSSYNSNMG</sequence>
<accession>A0ACB9A0H5</accession>
<keyword evidence="2" id="KW-1185">Reference proteome</keyword>
<organism evidence="1 2">
    <name type="scientific">Arctium lappa</name>
    <name type="common">Greater burdock</name>
    <name type="synonym">Lappa major</name>
    <dbReference type="NCBI Taxonomy" id="4217"/>
    <lineage>
        <taxon>Eukaryota</taxon>
        <taxon>Viridiplantae</taxon>
        <taxon>Streptophyta</taxon>
        <taxon>Embryophyta</taxon>
        <taxon>Tracheophyta</taxon>
        <taxon>Spermatophyta</taxon>
        <taxon>Magnoliopsida</taxon>
        <taxon>eudicotyledons</taxon>
        <taxon>Gunneridae</taxon>
        <taxon>Pentapetalae</taxon>
        <taxon>asterids</taxon>
        <taxon>campanulids</taxon>
        <taxon>Asterales</taxon>
        <taxon>Asteraceae</taxon>
        <taxon>Carduoideae</taxon>
        <taxon>Cardueae</taxon>
        <taxon>Arctiinae</taxon>
        <taxon>Arctium</taxon>
    </lineage>
</organism>
<dbReference type="EMBL" id="CM042055">
    <property type="protein sequence ID" value="KAI3703119.1"/>
    <property type="molecule type" value="Genomic_DNA"/>
</dbReference>
<name>A0ACB9A0H5_ARCLA</name>
<comment type="caution">
    <text evidence="1">The sequence shown here is derived from an EMBL/GenBank/DDBJ whole genome shotgun (WGS) entry which is preliminary data.</text>
</comment>
<proteinExistence type="predicted"/>
<reference evidence="2" key="1">
    <citation type="journal article" date="2022" name="Mol. Ecol. Resour.">
        <title>The genomes of chicory, endive, great burdock and yacon provide insights into Asteraceae palaeo-polyploidization history and plant inulin production.</title>
        <authorList>
            <person name="Fan W."/>
            <person name="Wang S."/>
            <person name="Wang H."/>
            <person name="Wang A."/>
            <person name="Jiang F."/>
            <person name="Liu H."/>
            <person name="Zhao H."/>
            <person name="Xu D."/>
            <person name="Zhang Y."/>
        </authorList>
    </citation>
    <scope>NUCLEOTIDE SEQUENCE [LARGE SCALE GENOMIC DNA]</scope>
    <source>
        <strain evidence="2">cv. Niubang</strain>
    </source>
</reference>
<evidence type="ECO:0000313" key="1">
    <source>
        <dbReference type="EMBL" id="KAI3703119.1"/>
    </source>
</evidence>